<gene>
    <name evidence="2" type="primary">nipblb</name>
    <name evidence="2" type="ORF">SNEC2469_LOCUS18789</name>
</gene>
<sequence>MHPLTAARWDMKSKSESDLELKRFGYQRGLPRIKGGQNAQSRFADIVPPQWLAFQGNFEPPTKPKAQVSPRMKSSKAERKVDLQTMDHIRVLHYEDSRRKGRLVVQRWRNGHADLTVPNCETQGPREGCPGGQWQEGLRNTVCDNLLTFSGVYN</sequence>
<name>A0A812W8N4_9DINO</name>
<feature type="region of interest" description="Disordered" evidence="1">
    <location>
        <begin position="59"/>
        <end position="79"/>
    </location>
</feature>
<evidence type="ECO:0000313" key="2">
    <source>
        <dbReference type="EMBL" id="CAE7661176.1"/>
    </source>
</evidence>
<protein>
    <submittedName>
        <fullName evidence="2">Nipblb protein</fullName>
    </submittedName>
</protein>
<proteinExistence type="predicted"/>
<dbReference type="EMBL" id="CAJNJA010031831">
    <property type="protein sequence ID" value="CAE7661176.1"/>
    <property type="molecule type" value="Genomic_DNA"/>
</dbReference>
<comment type="caution">
    <text evidence="2">The sequence shown here is derived from an EMBL/GenBank/DDBJ whole genome shotgun (WGS) entry which is preliminary data.</text>
</comment>
<accession>A0A812W8N4</accession>
<evidence type="ECO:0000313" key="3">
    <source>
        <dbReference type="Proteomes" id="UP000601435"/>
    </source>
</evidence>
<dbReference type="Proteomes" id="UP000601435">
    <property type="component" value="Unassembled WGS sequence"/>
</dbReference>
<dbReference type="OrthoDB" id="10477024at2759"/>
<keyword evidence="3" id="KW-1185">Reference proteome</keyword>
<organism evidence="2 3">
    <name type="scientific">Symbiodinium necroappetens</name>
    <dbReference type="NCBI Taxonomy" id="1628268"/>
    <lineage>
        <taxon>Eukaryota</taxon>
        <taxon>Sar</taxon>
        <taxon>Alveolata</taxon>
        <taxon>Dinophyceae</taxon>
        <taxon>Suessiales</taxon>
        <taxon>Symbiodiniaceae</taxon>
        <taxon>Symbiodinium</taxon>
    </lineage>
</organism>
<dbReference type="AlphaFoldDB" id="A0A812W8N4"/>
<reference evidence="2" key="1">
    <citation type="submission" date="2021-02" db="EMBL/GenBank/DDBJ databases">
        <authorList>
            <person name="Dougan E. K."/>
            <person name="Rhodes N."/>
            <person name="Thang M."/>
            <person name="Chan C."/>
        </authorList>
    </citation>
    <scope>NUCLEOTIDE SEQUENCE</scope>
</reference>
<evidence type="ECO:0000256" key="1">
    <source>
        <dbReference type="SAM" id="MobiDB-lite"/>
    </source>
</evidence>